<feature type="transmembrane region" description="Helical" evidence="1">
    <location>
        <begin position="91"/>
        <end position="111"/>
    </location>
</feature>
<sequence length="286" mass="32285">MAKPLLDKHKKLWNNWLSPSWQVLLATVIAILSFSFLGTMILNPTSLLACLSNTFSGIGFGYLLVCLLNWIRLKKRQLSMLQNPWTTSKIVIFTGLASNLIYSLAMISMGIYTQSPWYLTVALYHIVLAVQKFFLGYSLRKHREDLQRAWQTYGLIGYLILIISLALIGTIILVIHQEYHLNSGTNYAILMAVYTFTISIASLINAINLQKLSHPLLMAGRCISFISSLFSIFTLQTIMLQTFNTDNSMNWALTSSITGFAIFVLINLTAILMIIRAKKEITKTES</sequence>
<organism evidence="2 3">
    <name type="scientific">Streptococcus ratti</name>
    <dbReference type="NCBI Taxonomy" id="1341"/>
    <lineage>
        <taxon>Bacteria</taxon>
        <taxon>Bacillati</taxon>
        <taxon>Bacillota</taxon>
        <taxon>Bacilli</taxon>
        <taxon>Lactobacillales</taxon>
        <taxon>Streptococcaceae</taxon>
        <taxon>Streptococcus</taxon>
    </lineage>
</organism>
<feature type="transmembrane region" description="Helical" evidence="1">
    <location>
        <begin position="21"/>
        <end position="42"/>
    </location>
</feature>
<dbReference type="RefSeq" id="WP_193522952.1">
    <property type="nucleotide sequence ID" value="NZ_JABASA010000002.1"/>
</dbReference>
<evidence type="ECO:0000313" key="3">
    <source>
        <dbReference type="Proteomes" id="UP000532121"/>
    </source>
</evidence>
<reference evidence="2 3" key="1">
    <citation type="submission" date="2020-04" db="EMBL/GenBank/DDBJ databases">
        <title>MicrobeNet Type strains.</title>
        <authorList>
            <person name="Nicholson A.C."/>
        </authorList>
    </citation>
    <scope>NUCLEOTIDE SEQUENCE [LARGE SCALE GENOMIC DNA]</scope>
    <source>
        <strain evidence="2 3">DSM 22768</strain>
    </source>
</reference>
<feature type="transmembrane region" description="Helical" evidence="1">
    <location>
        <begin position="219"/>
        <end position="239"/>
    </location>
</feature>
<evidence type="ECO:0000256" key="1">
    <source>
        <dbReference type="SAM" id="Phobius"/>
    </source>
</evidence>
<feature type="transmembrane region" description="Helical" evidence="1">
    <location>
        <begin position="54"/>
        <end position="71"/>
    </location>
</feature>
<keyword evidence="1" id="KW-0812">Transmembrane</keyword>
<dbReference type="Proteomes" id="UP000532121">
    <property type="component" value="Unassembled WGS sequence"/>
</dbReference>
<keyword evidence="1" id="KW-1133">Transmembrane helix</keyword>
<name>A0A7X9QG78_STRRT</name>
<accession>A0A7X9QG78</accession>
<keyword evidence="1" id="KW-0472">Membrane</keyword>
<feature type="transmembrane region" description="Helical" evidence="1">
    <location>
        <begin position="155"/>
        <end position="175"/>
    </location>
</feature>
<evidence type="ECO:0000313" key="2">
    <source>
        <dbReference type="EMBL" id="NMD48414.1"/>
    </source>
</evidence>
<feature type="transmembrane region" description="Helical" evidence="1">
    <location>
        <begin position="187"/>
        <end position="207"/>
    </location>
</feature>
<feature type="transmembrane region" description="Helical" evidence="1">
    <location>
        <begin position="251"/>
        <end position="275"/>
    </location>
</feature>
<proteinExistence type="predicted"/>
<comment type="caution">
    <text evidence="2">The sequence shown here is derived from an EMBL/GenBank/DDBJ whole genome shotgun (WGS) entry which is preliminary data.</text>
</comment>
<protein>
    <submittedName>
        <fullName evidence="2">Uncharacterized protein</fullName>
    </submittedName>
</protein>
<dbReference type="EMBL" id="JABASA010000002">
    <property type="protein sequence ID" value="NMD48414.1"/>
    <property type="molecule type" value="Genomic_DNA"/>
</dbReference>
<dbReference type="AlphaFoldDB" id="A0A7X9QG78"/>
<feature type="transmembrane region" description="Helical" evidence="1">
    <location>
        <begin position="117"/>
        <end position="135"/>
    </location>
</feature>
<gene>
    <name evidence="2" type="ORF">HHO37_01710</name>
</gene>